<proteinExistence type="predicted"/>
<organism evidence="3">
    <name type="scientific">Serpula lacrymans var. lacrymans (strain S7.3)</name>
    <name type="common">Dry rot fungus</name>
    <dbReference type="NCBI Taxonomy" id="936435"/>
    <lineage>
        <taxon>Eukaryota</taxon>
        <taxon>Fungi</taxon>
        <taxon>Dikarya</taxon>
        <taxon>Basidiomycota</taxon>
        <taxon>Agaricomycotina</taxon>
        <taxon>Agaricomycetes</taxon>
        <taxon>Agaricomycetidae</taxon>
        <taxon>Boletales</taxon>
        <taxon>Coniophorineae</taxon>
        <taxon>Serpulaceae</taxon>
        <taxon>Serpula</taxon>
    </lineage>
</organism>
<keyword evidence="1" id="KW-0812">Transmembrane</keyword>
<keyword evidence="1" id="KW-1133">Transmembrane helix</keyword>
<dbReference type="HOGENOM" id="CLU_994542_0_0_1"/>
<dbReference type="Proteomes" id="UP000008063">
    <property type="component" value="Unassembled WGS sequence"/>
</dbReference>
<dbReference type="OrthoDB" id="2657661at2759"/>
<dbReference type="eggNOG" id="ENOG502SKZI">
    <property type="taxonomic scope" value="Eukaryota"/>
</dbReference>
<keyword evidence="3" id="KW-1185">Reference proteome</keyword>
<dbReference type="EMBL" id="GL945478">
    <property type="protein sequence ID" value="EGO01104.1"/>
    <property type="molecule type" value="Genomic_DNA"/>
</dbReference>
<protein>
    <submittedName>
        <fullName evidence="2">Uncharacterized protein</fullName>
    </submittedName>
</protein>
<evidence type="ECO:0000313" key="3">
    <source>
        <dbReference type="Proteomes" id="UP000008063"/>
    </source>
</evidence>
<feature type="transmembrane region" description="Helical" evidence="1">
    <location>
        <begin position="142"/>
        <end position="164"/>
    </location>
</feature>
<accession>F8PTV9</accession>
<evidence type="ECO:0000313" key="2">
    <source>
        <dbReference type="EMBL" id="EGO01104.1"/>
    </source>
</evidence>
<feature type="transmembrane region" description="Helical" evidence="1">
    <location>
        <begin position="93"/>
        <end position="112"/>
    </location>
</feature>
<dbReference type="InParanoid" id="F8PTV9"/>
<keyword evidence="1" id="KW-0472">Membrane</keyword>
<name>F8PTV9_SERL3</name>
<sequence length="280" mass="30935">MAFRVLGLFLTIQFINKNVHRKALHKLFVDAAITSPLAWNKFIDKISNELQEQNLLATMLLNANVGFLAIQTVDNGSNIGVNDNVTRSPIQVASYVLLVASVGSIILGLILLRHNRTEVRETVEEAVIFLNKMGHEKYGQEALPLICSLPYVLLMWGMLLFLVALLMECYYPRAEAPSLIVGVASLTWSLKIFFDEQLELTSMADIPVIDGSDNGSPPPSLLSCFSKRCMAVFNGQARREQGAVIELLPANTVQGQPSILGEASLQPDRETYFLGNRSEV</sequence>
<gene>
    <name evidence="2" type="ORF">SERLA73DRAFT_159633</name>
</gene>
<evidence type="ECO:0000256" key="1">
    <source>
        <dbReference type="SAM" id="Phobius"/>
    </source>
</evidence>
<dbReference type="AlphaFoldDB" id="F8PTV9"/>
<reference evidence="3" key="1">
    <citation type="journal article" date="2011" name="Science">
        <title>The plant cell wall-decomposing machinery underlies the functional diversity of forest fungi.</title>
        <authorList>
            <person name="Eastwood D.C."/>
            <person name="Floudas D."/>
            <person name="Binder M."/>
            <person name="Majcherczyk A."/>
            <person name="Schneider P."/>
            <person name="Aerts A."/>
            <person name="Asiegbu F.O."/>
            <person name="Baker S.E."/>
            <person name="Barry K."/>
            <person name="Bendiksby M."/>
            <person name="Blumentritt M."/>
            <person name="Coutinho P.M."/>
            <person name="Cullen D."/>
            <person name="de Vries R.P."/>
            <person name="Gathman A."/>
            <person name="Goodell B."/>
            <person name="Henrissat B."/>
            <person name="Ihrmark K."/>
            <person name="Kauserud H."/>
            <person name="Kohler A."/>
            <person name="LaButti K."/>
            <person name="Lapidus A."/>
            <person name="Lavin J.L."/>
            <person name="Lee Y.-H."/>
            <person name="Lindquist E."/>
            <person name="Lilly W."/>
            <person name="Lucas S."/>
            <person name="Morin E."/>
            <person name="Murat C."/>
            <person name="Oguiza J.A."/>
            <person name="Park J."/>
            <person name="Pisabarro A.G."/>
            <person name="Riley R."/>
            <person name="Rosling A."/>
            <person name="Salamov A."/>
            <person name="Schmidt O."/>
            <person name="Schmutz J."/>
            <person name="Skrede I."/>
            <person name="Stenlid J."/>
            <person name="Wiebenga A."/>
            <person name="Xie X."/>
            <person name="Kuees U."/>
            <person name="Hibbett D.S."/>
            <person name="Hoffmeister D."/>
            <person name="Hoegberg N."/>
            <person name="Martin F."/>
            <person name="Grigoriev I.V."/>
            <person name="Watkinson S.C."/>
        </authorList>
    </citation>
    <scope>NUCLEOTIDE SEQUENCE [LARGE SCALE GENOMIC DNA]</scope>
    <source>
        <strain evidence="3">strain S7.3</strain>
    </source>
</reference>